<dbReference type="InterPro" id="IPR039432">
    <property type="entry name" value="SRP9_dom"/>
</dbReference>
<feature type="domain" description="SRP9" evidence="2">
    <location>
        <begin position="4"/>
        <end position="46"/>
    </location>
</feature>
<dbReference type="Pfam" id="PF05486">
    <property type="entry name" value="SRP9-21"/>
    <property type="match status" value="1"/>
</dbReference>
<dbReference type="EMBL" id="JADFTS010000005">
    <property type="protein sequence ID" value="KAF9605999.1"/>
    <property type="molecule type" value="Genomic_DNA"/>
</dbReference>
<dbReference type="AlphaFoldDB" id="A0A835HVF6"/>
<evidence type="ECO:0000256" key="1">
    <source>
        <dbReference type="SAM" id="MobiDB-lite"/>
    </source>
</evidence>
<dbReference type="Gene3D" id="3.30.720.10">
    <property type="entry name" value="Signal recognition particle alu RNA binding heterodimer, srp9/1"/>
    <property type="match status" value="1"/>
</dbReference>
<organism evidence="3 4">
    <name type="scientific">Coptis chinensis</name>
    <dbReference type="NCBI Taxonomy" id="261450"/>
    <lineage>
        <taxon>Eukaryota</taxon>
        <taxon>Viridiplantae</taxon>
        <taxon>Streptophyta</taxon>
        <taxon>Embryophyta</taxon>
        <taxon>Tracheophyta</taxon>
        <taxon>Spermatophyta</taxon>
        <taxon>Magnoliopsida</taxon>
        <taxon>Ranunculales</taxon>
        <taxon>Ranunculaceae</taxon>
        <taxon>Coptidoideae</taxon>
        <taxon>Coptis</taxon>
    </lineage>
</organism>
<dbReference type="OrthoDB" id="360923at2759"/>
<proteinExistence type="predicted"/>
<dbReference type="Proteomes" id="UP000631114">
    <property type="component" value="Unassembled WGS sequence"/>
</dbReference>
<comment type="caution">
    <text evidence="3">The sequence shown here is derived from an EMBL/GenBank/DDBJ whole genome shotgun (WGS) entry which is preliminary data.</text>
</comment>
<feature type="compositionally biased region" description="Basic and acidic residues" evidence="1">
    <location>
        <begin position="107"/>
        <end position="118"/>
    </location>
</feature>
<dbReference type="PANTHER" id="PTHR12834">
    <property type="entry name" value="SIGNAL RECOGNITION PARTICLE 9 KDA PROTEIN"/>
    <property type="match status" value="1"/>
</dbReference>
<protein>
    <recommendedName>
        <fullName evidence="2">SRP9 domain-containing protein</fullName>
    </recommendedName>
</protein>
<dbReference type="GO" id="GO:0005786">
    <property type="term" value="C:signal recognition particle, endoplasmic reticulum targeting"/>
    <property type="evidence" value="ECO:0007669"/>
    <property type="project" value="TreeGrafter"/>
</dbReference>
<dbReference type="InterPro" id="IPR039914">
    <property type="entry name" value="SRP9-like"/>
</dbReference>
<sequence>MVYISTWDEFAERSIQLFRNDPESTRYVMKYRHCDGKLVLKVTDNKEIPRASVHPVFVRILHEAVLIASVSGTVAVVPQLRKWLTLGCSLVPGELLRTYQRYQEKNRWKHSHPEKEGEGNSNLLIPGIKFQ</sequence>
<dbReference type="GO" id="GO:0008312">
    <property type="term" value="F:7S RNA binding"/>
    <property type="evidence" value="ECO:0007669"/>
    <property type="project" value="InterPro"/>
</dbReference>
<keyword evidence="4" id="KW-1185">Reference proteome</keyword>
<reference evidence="3 4" key="1">
    <citation type="submission" date="2020-10" db="EMBL/GenBank/DDBJ databases">
        <title>The Coptis chinensis genome and diversification of protoberbering-type alkaloids.</title>
        <authorList>
            <person name="Wang B."/>
            <person name="Shu S."/>
            <person name="Song C."/>
            <person name="Liu Y."/>
        </authorList>
    </citation>
    <scope>NUCLEOTIDE SEQUENCE [LARGE SCALE GENOMIC DNA]</scope>
    <source>
        <strain evidence="3">HL-2020</strain>
        <tissue evidence="3">Leaf</tissue>
    </source>
</reference>
<dbReference type="SUPFAM" id="SSF54762">
    <property type="entry name" value="Signal recognition particle alu RNA binding heterodimer, SRP9/14"/>
    <property type="match status" value="1"/>
</dbReference>
<feature type="region of interest" description="Disordered" evidence="1">
    <location>
        <begin position="107"/>
        <end position="131"/>
    </location>
</feature>
<name>A0A835HVF6_9MAGN</name>
<evidence type="ECO:0000313" key="4">
    <source>
        <dbReference type="Proteomes" id="UP000631114"/>
    </source>
</evidence>
<dbReference type="InterPro" id="IPR009018">
    <property type="entry name" value="Signal_recog_particle_SRP9/14"/>
</dbReference>
<evidence type="ECO:0000313" key="3">
    <source>
        <dbReference type="EMBL" id="KAF9605999.1"/>
    </source>
</evidence>
<evidence type="ECO:0000259" key="2">
    <source>
        <dbReference type="Pfam" id="PF05486"/>
    </source>
</evidence>
<dbReference type="PANTHER" id="PTHR12834:SF12">
    <property type="entry name" value="SIGNAL RECOGNITION PARTICLE 9 KDA PROTEIN"/>
    <property type="match status" value="1"/>
</dbReference>
<dbReference type="GO" id="GO:0006614">
    <property type="term" value="P:SRP-dependent cotranslational protein targeting to membrane"/>
    <property type="evidence" value="ECO:0007669"/>
    <property type="project" value="InterPro"/>
</dbReference>
<gene>
    <name evidence="3" type="ORF">IFM89_021325</name>
</gene>
<accession>A0A835HVF6</accession>